<evidence type="ECO:0000256" key="4">
    <source>
        <dbReference type="SAM" id="MobiDB-lite"/>
    </source>
</evidence>
<feature type="compositionally biased region" description="Basic and acidic residues" evidence="4">
    <location>
        <begin position="135"/>
        <end position="150"/>
    </location>
</feature>
<dbReference type="InterPro" id="IPR000644">
    <property type="entry name" value="CBS_dom"/>
</dbReference>
<dbReference type="PANTHER" id="PTHR43080:SF2">
    <property type="entry name" value="CBS DOMAIN-CONTAINING PROTEIN"/>
    <property type="match status" value="1"/>
</dbReference>
<dbReference type="InterPro" id="IPR051257">
    <property type="entry name" value="Diverse_CBS-Domain"/>
</dbReference>
<dbReference type="InterPro" id="IPR046342">
    <property type="entry name" value="CBS_dom_sf"/>
</dbReference>
<dbReference type="PROSITE" id="PS51371">
    <property type="entry name" value="CBS"/>
    <property type="match status" value="2"/>
</dbReference>
<evidence type="ECO:0000259" key="5">
    <source>
        <dbReference type="PROSITE" id="PS51371"/>
    </source>
</evidence>
<dbReference type="Gene3D" id="3.10.580.10">
    <property type="entry name" value="CBS-domain"/>
    <property type="match status" value="1"/>
</dbReference>
<feature type="domain" description="CBS" evidence="5">
    <location>
        <begin position="73"/>
        <end position="128"/>
    </location>
</feature>
<dbReference type="PROSITE" id="PS51901">
    <property type="entry name" value="ACP_MB"/>
    <property type="match status" value="1"/>
</dbReference>
<dbReference type="InterPro" id="IPR044065">
    <property type="entry name" value="ACP_MB"/>
</dbReference>
<dbReference type="AlphaFoldDB" id="A0AAV3T4E4"/>
<organism evidence="7 8">
    <name type="scientific">Salarchaeum japonicum</name>
    <dbReference type="NCBI Taxonomy" id="555573"/>
    <lineage>
        <taxon>Archaea</taxon>
        <taxon>Methanobacteriati</taxon>
        <taxon>Methanobacteriota</taxon>
        <taxon>Stenosarchaea group</taxon>
        <taxon>Halobacteria</taxon>
        <taxon>Halobacteriales</taxon>
        <taxon>Halobacteriaceae</taxon>
    </lineage>
</organism>
<evidence type="ECO:0000313" key="7">
    <source>
        <dbReference type="EMBL" id="GAA0655055.1"/>
    </source>
</evidence>
<keyword evidence="1 2" id="KW-0129">CBS domain</keyword>
<reference evidence="7 8" key="1">
    <citation type="journal article" date="2019" name="Int. J. Syst. Evol. Microbiol.">
        <title>The Global Catalogue of Microorganisms (GCM) 10K type strain sequencing project: providing services to taxonomists for standard genome sequencing and annotation.</title>
        <authorList>
            <consortium name="The Broad Institute Genomics Platform"/>
            <consortium name="The Broad Institute Genome Sequencing Center for Infectious Disease"/>
            <person name="Wu L."/>
            <person name="Ma J."/>
        </authorList>
    </citation>
    <scope>NUCLEOTIDE SEQUENCE [LARGE SCALE GENOMIC DNA]</scope>
    <source>
        <strain evidence="7 8">JCM 16327</strain>
    </source>
</reference>
<name>A0AAV3T4E4_9EURY</name>
<feature type="binding site" evidence="3">
    <location>
        <position position="178"/>
    </location>
    <ligand>
        <name>Fe cation</name>
        <dbReference type="ChEBI" id="CHEBI:24875"/>
    </ligand>
</feature>
<dbReference type="RefSeq" id="WP_227260277.1">
    <property type="nucleotide sequence ID" value="NZ_BAAADU010000002.1"/>
</dbReference>
<accession>A0AAV3T4E4</accession>
<evidence type="ECO:0000256" key="2">
    <source>
        <dbReference type="PROSITE-ProRule" id="PRU00703"/>
    </source>
</evidence>
<feature type="domain" description="ACP-type MB" evidence="6">
    <location>
        <begin position="151"/>
        <end position="181"/>
    </location>
</feature>
<keyword evidence="8" id="KW-1185">Reference proteome</keyword>
<protein>
    <recommendedName>
        <fullName evidence="9">CBS domain-containing protein</fullName>
    </recommendedName>
</protein>
<comment type="caution">
    <text evidence="7">The sequence shown here is derived from an EMBL/GenBank/DDBJ whole genome shotgun (WGS) entry which is preliminary data.</text>
</comment>
<keyword evidence="3" id="KW-0479">Metal-binding</keyword>
<dbReference type="Pfam" id="PF00571">
    <property type="entry name" value="CBS"/>
    <property type="match status" value="2"/>
</dbReference>
<dbReference type="SUPFAM" id="SSF54631">
    <property type="entry name" value="CBS-domain pair"/>
    <property type="match status" value="1"/>
</dbReference>
<feature type="binding site" evidence="3">
    <location>
        <position position="159"/>
    </location>
    <ligand>
        <name>Zn(2+)</name>
        <dbReference type="ChEBI" id="CHEBI:29105"/>
    </ligand>
</feature>
<feature type="binding site" evidence="3">
    <location>
        <position position="156"/>
    </location>
    <ligand>
        <name>Fe cation</name>
        <dbReference type="ChEBI" id="CHEBI:24875"/>
    </ligand>
</feature>
<evidence type="ECO:0000313" key="8">
    <source>
        <dbReference type="Proteomes" id="UP001500194"/>
    </source>
</evidence>
<dbReference type="GeneID" id="68573477"/>
<evidence type="ECO:0008006" key="9">
    <source>
        <dbReference type="Google" id="ProtNLM"/>
    </source>
</evidence>
<evidence type="ECO:0000256" key="3">
    <source>
        <dbReference type="PROSITE-ProRule" id="PRU01249"/>
    </source>
</evidence>
<gene>
    <name evidence="7" type="ORF">GCM10009019_18440</name>
</gene>
<dbReference type="CDD" id="cd02205">
    <property type="entry name" value="CBS_pair_SF"/>
    <property type="match status" value="1"/>
</dbReference>
<feature type="binding site" evidence="3">
    <location>
        <position position="175"/>
    </location>
    <ligand>
        <name>Fe cation</name>
        <dbReference type="ChEBI" id="CHEBI:24875"/>
    </ligand>
</feature>
<dbReference type="Proteomes" id="UP001500194">
    <property type="component" value="Unassembled WGS sequence"/>
</dbReference>
<evidence type="ECO:0000259" key="6">
    <source>
        <dbReference type="PROSITE" id="PS51901"/>
    </source>
</evidence>
<proteinExistence type="predicted"/>
<dbReference type="EMBL" id="BAAADU010000002">
    <property type="protein sequence ID" value="GAA0655055.1"/>
    <property type="molecule type" value="Genomic_DNA"/>
</dbReference>
<feature type="binding site" evidence="3">
    <location>
        <position position="156"/>
    </location>
    <ligand>
        <name>Zn(2+)</name>
        <dbReference type="ChEBI" id="CHEBI:29105"/>
    </ligand>
</feature>
<keyword evidence="3" id="KW-0408">Iron</keyword>
<keyword evidence="3" id="KW-0862">Zinc</keyword>
<feature type="domain" description="CBS" evidence="5">
    <location>
        <begin position="10"/>
        <end position="65"/>
    </location>
</feature>
<feature type="binding site" evidence="3">
    <location>
        <position position="178"/>
    </location>
    <ligand>
        <name>Zn(2+)</name>
        <dbReference type="ChEBI" id="CHEBI:29105"/>
    </ligand>
</feature>
<feature type="binding site" evidence="3">
    <location>
        <position position="159"/>
    </location>
    <ligand>
        <name>Fe cation</name>
        <dbReference type="ChEBI" id="CHEBI:24875"/>
    </ligand>
</feature>
<feature type="binding site" evidence="3">
    <location>
        <position position="175"/>
    </location>
    <ligand>
        <name>Zn(2+)</name>
        <dbReference type="ChEBI" id="CHEBI:29105"/>
    </ligand>
</feature>
<dbReference type="PANTHER" id="PTHR43080">
    <property type="entry name" value="CBS DOMAIN-CONTAINING PROTEIN CBSX3, MITOCHONDRIAL"/>
    <property type="match status" value="1"/>
</dbReference>
<evidence type="ECO:0000256" key="1">
    <source>
        <dbReference type="ARBA" id="ARBA00023122"/>
    </source>
</evidence>
<dbReference type="GO" id="GO:0046872">
    <property type="term" value="F:metal ion binding"/>
    <property type="evidence" value="ECO:0007669"/>
    <property type="project" value="UniProtKB-KW"/>
</dbReference>
<feature type="region of interest" description="Disordered" evidence="4">
    <location>
        <begin position="120"/>
        <end position="150"/>
    </location>
</feature>
<sequence>MNALPVREVMDRDYVGVSESDSLHAAVRTIREADATGALVLRGGDAVGYLSTSDVLDHLADDGALDGAVGDAMTDVPPSLRPEAAVEDAAARLTSANARHVVVADGDGVLGLVDATNLVRAGPDPAPPASDETPDAARPDDRVGEPDDAYSHRSVCEVCGSLADSLSNVNGQLVCPDCRTV</sequence>